<dbReference type="EMBL" id="CP136051">
    <property type="protein sequence ID" value="WOK08898.1"/>
    <property type="molecule type" value="Genomic_DNA"/>
</dbReference>
<organism evidence="9 10">
    <name type="scientific">Imperialibacter roseus</name>
    <dbReference type="NCBI Taxonomy" id="1324217"/>
    <lineage>
        <taxon>Bacteria</taxon>
        <taxon>Pseudomonadati</taxon>
        <taxon>Bacteroidota</taxon>
        <taxon>Cytophagia</taxon>
        <taxon>Cytophagales</taxon>
        <taxon>Flammeovirgaceae</taxon>
        <taxon>Imperialibacter</taxon>
    </lineage>
</organism>
<evidence type="ECO:0000256" key="4">
    <source>
        <dbReference type="ARBA" id="ARBA00023002"/>
    </source>
</evidence>
<dbReference type="Proteomes" id="UP001302349">
    <property type="component" value="Chromosome"/>
</dbReference>
<feature type="transmembrane region" description="Helical" evidence="7">
    <location>
        <begin position="331"/>
        <end position="347"/>
    </location>
</feature>
<evidence type="ECO:0000256" key="3">
    <source>
        <dbReference type="ARBA" id="ARBA00022989"/>
    </source>
</evidence>
<gene>
    <name evidence="9" type="ORF">RT717_09645</name>
</gene>
<feature type="transmembrane region" description="Helical" evidence="7">
    <location>
        <begin position="44"/>
        <end position="64"/>
    </location>
</feature>
<comment type="subcellular location">
    <subcellularLocation>
        <location evidence="1">Endomembrane system</location>
        <topology evidence="1">Multi-pass membrane protein</topology>
    </subcellularLocation>
</comment>
<feature type="transmembrane region" description="Helical" evidence="7">
    <location>
        <begin position="299"/>
        <end position="319"/>
    </location>
</feature>
<dbReference type="RefSeq" id="WP_317491529.1">
    <property type="nucleotide sequence ID" value="NZ_CP136051.1"/>
</dbReference>
<evidence type="ECO:0000259" key="8">
    <source>
        <dbReference type="Pfam" id="PF04116"/>
    </source>
</evidence>
<feature type="transmembrane region" description="Helical" evidence="7">
    <location>
        <begin position="367"/>
        <end position="391"/>
    </location>
</feature>
<keyword evidence="3 7" id="KW-1133">Transmembrane helix</keyword>
<evidence type="ECO:0000313" key="10">
    <source>
        <dbReference type="Proteomes" id="UP001302349"/>
    </source>
</evidence>
<sequence length="408" mass="47246">MNINPVILSIPIYFLLIGVELIIQHFQHRKIYRLNDALTNMSCGITQQITGAFLKVLTVTTYQLVYENFALFNVPVTWYTFILIWLGVDLCYYWAHRMSHEINLFWGGHVVHHQSEDYNFSVALRQGSFQVFWTFFFYLPLAIIGVDTLTFVLVAAINTVYQFWIHTETIGKLGWFEYVFNTPSHHRVHHGRDPKYIDKNHGGTFIIWDRLFGTFQEEEERPTYGITKPVNTWNPIKANLQHYVDMAGQLKKVRSLGDGLRIMFNKPGWLPDYLGGYQGVPDVDKSAYRKFNLHPPSAFSAYLIFQYLFVLGGTSFFMFNQGNFSIMEKSLIAVTIVVSIIILGGIIEMREWAFATERIRQLIQPLLAYFLTYSLIPVYILGVVGIASLIWMYKIRTPTSKPDQTINA</sequence>
<dbReference type="PANTHER" id="PTHR21624">
    <property type="entry name" value="STEROL DESATURASE-RELATED PROTEIN"/>
    <property type="match status" value="1"/>
</dbReference>
<evidence type="ECO:0000256" key="7">
    <source>
        <dbReference type="SAM" id="Phobius"/>
    </source>
</evidence>
<feature type="transmembrane region" description="Helical" evidence="7">
    <location>
        <begin position="135"/>
        <end position="157"/>
    </location>
</feature>
<evidence type="ECO:0000256" key="6">
    <source>
        <dbReference type="ARBA" id="ARBA00023136"/>
    </source>
</evidence>
<protein>
    <submittedName>
        <fullName evidence="9">Sterol desaturase family protein</fullName>
        <ecNumber evidence="9">1.-.-.-</ecNumber>
    </submittedName>
</protein>
<keyword evidence="10" id="KW-1185">Reference proteome</keyword>
<accession>A0ABZ0IV12</accession>
<keyword evidence="2 7" id="KW-0812">Transmembrane</keyword>
<feature type="transmembrane region" description="Helical" evidence="7">
    <location>
        <begin position="76"/>
        <end position="95"/>
    </location>
</feature>
<feature type="domain" description="Fatty acid hydroxylase" evidence="8">
    <location>
        <begin position="81"/>
        <end position="214"/>
    </location>
</feature>
<dbReference type="PANTHER" id="PTHR21624:SF1">
    <property type="entry name" value="ALKYLGLYCEROL MONOOXYGENASE"/>
    <property type="match status" value="1"/>
</dbReference>
<evidence type="ECO:0000256" key="2">
    <source>
        <dbReference type="ARBA" id="ARBA00022692"/>
    </source>
</evidence>
<evidence type="ECO:0000313" key="9">
    <source>
        <dbReference type="EMBL" id="WOK08898.1"/>
    </source>
</evidence>
<dbReference type="Pfam" id="PF04116">
    <property type="entry name" value="FA_hydroxylase"/>
    <property type="match status" value="1"/>
</dbReference>
<keyword evidence="6 7" id="KW-0472">Membrane</keyword>
<name>A0ABZ0IV12_9BACT</name>
<dbReference type="GO" id="GO:0016491">
    <property type="term" value="F:oxidoreductase activity"/>
    <property type="evidence" value="ECO:0007669"/>
    <property type="project" value="UniProtKB-KW"/>
</dbReference>
<dbReference type="EC" id="1.-.-.-" evidence="9"/>
<dbReference type="InterPro" id="IPR051689">
    <property type="entry name" value="Sterol_desaturase/TMEM195"/>
</dbReference>
<dbReference type="InterPro" id="IPR006694">
    <property type="entry name" value="Fatty_acid_hydroxylase"/>
</dbReference>
<feature type="transmembrane region" description="Helical" evidence="7">
    <location>
        <begin position="6"/>
        <end position="23"/>
    </location>
</feature>
<evidence type="ECO:0000256" key="5">
    <source>
        <dbReference type="ARBA" id="ARBA00023098"/>
    </source>
</evidence>
<keyword evidence="5" id="KW-0443">Lipid metabolism</keyword>
<reference evidence="9 10" key="1">
    <citation type="journal article" date="2023" name="Microbiol. Resour. Announc.">
        <title>Complete Genome Sequence of Imperialibacter roseus strain P4T.</title>
        <authorList>
            <person name="Tizabi D.R."/>
            <person name="Bachvaroff T."/>
            <person name="Hill R.T."/>
        </authorList>
    </citation>
    <scope>NUCLEOTIDE SEQUENCE [LARGE SCALE GENOMIC DNA]</scope>
    <source>
        <strain evidence="9 10">P4T</strain>
    </source>
</reference>
<proteinExistence type="predicted"/>
<evidence type="ECO:0000256" key="1">
    <source>
        <dbReference type="ARBA" id="ARBA00004127"/>
    </source>
</evidence>
<keyword evidence="4 9" id="KW-0560">Oxidoreductase</keyword>